<evidence type="ECO:0000256" key="3">
    <source>
        <dbReference type="SAM" id="SignalP"/>
    </source>
</evidence>
<evidence type="ECO:0000313" key="4">
    <source>
        <dbReference type="EMBL" id="MFB9903883.1"/>
    </source>
</evidence>
<proteinExistence type="predicted"/>
<feature type="compositionally biased region" description="Polar residues" evidence="2">
    <location>
        <begin position="53"/>
        <end position="64"/>
    </location>
</feature>
<organism evidence="4 5">
    <name type="scientific">Allokutzneria oryzae</name>
    <dbReference type="NCBI Taxonomy" id="1378989"/>
    <lineage>
        <taxon>Bacteria</taxon>
        <taxon>Bacillati</taxon>
        <taxon>Actinomycetota</taxon>
        <taxon>Actinomycetes</taxon>
        <taxon>Pseudonocardiales</taxon>
        <taxon>Pseudonocardiaceae</taxon>
        <taxon>Allokutzneria</taxon>
    </lineage>
</organism>
<evidence type="ECO:0000256" key="2">
    <source>
        <dbReference type="SAM" id="MobiDB-lite"/>
    </source>
</evidence>
<keyword evidence="1 3" id="KW-0732">Signal</keyword>
<dbReference type="RefSeq" id="WP_377851042.1">
    <property type="nucleotide sequence ID" value="NZ_JBHLZU010000006.1"/>
</dbReference>
<feature type="compositionally biased region" description="Basic and acidic residues" evidence="2">
    <location>
        <begin position="36"/>
        <end position="51"/>
    </location>
</feature>
<protein>
    <submittedName>
        <fullName evidence="4">Trypsin-like serine peptidase</fullName>
        <ecNumber evidence="4">3.4.21.-</ecNumber>
    </submittedName>
</protein>
<feature type="signal peptide" evidence="3">
    <location>
        <begin position="1"/>
        <end position="18"/>
    </location>
</feature>
<sequence>MRYLRTAIAVLAAVTALGACTVAQPGTPKAGPSTRNLEEELGNTKESDLRKVFTSSPQQVNDYWSSDRMRNAKPRQPQPGAGDAPKDEPTGVIIHPTTGPVGQVKPSPKDPSGAVWTRAGLTASSMGRLYMSYGSNYNSVCSASVVNSSSGVLVATAAHCIWDTQDGKGWASNVMFIPGDTNERGPYGRWVAESIYAPPQFRNGAKSGERGVSGDGWAYDISFLRMRPLNGQNILSVTGGQGIAFDSSAESIRTIGYPTAPPFDGSTQRSCSSPTWSQGGRSTYQIDCVMTPGCSGGPWYTRFDDARGVGYLISTHSTGNGRQSFGSILGKVAYDLYKSADAGA</sequence>
<dbReference type="InterPro" id="IPR043504">
    <property type="entry name" value="Peptidase_S1_PA_chymotrypsin"/>
</dbReference>
<feature type="region of interest" description="Disordered" evidence="2">
    <location>
        <begin position="22"/>
        <end position="90"/>
    </location>
</feature>
<feature type="chain" id="PRO_5045651580" evidence="3">
    <location>
        <begin position="19"/>
        <end position="344"/>
    </location>
</feature>
<dbReference type="PANTHER" id="PTHR15462">
    <property type="entry name" value="SERINE PROTEASE"/>
    <property type="match status" value="1"/>
</dbReference>
<dbReference type="InterPro" id="IPR009003">
    <property type="entry name" value="Peptidase_S1_PA"/>
</dbReference>
<dbReference type="Gene3D" id="2.40.10.10">
    <property type="entry name" value="Trypsin-like serine proteases"/>
    <property type="match status" value="2"/>
</dbReference>
<dbReference type="Proteomes" id="UP001589693">
    <property type="component" value="Unassembled WGS sequence"/>
</dbReference>
<reference evidence="4 5" key="1">
    <citation type="submission" date="2024-09" db="EMBL/GenBank/DDBJ databases">
        <authorList>
            <person name="Sun Q."/>
            <person name="Mori K."/>
        </authorList>
    </citation>
    <scope>NUCLEOTIDE SEQUENCE [LARGE SCALE GENOMIC DNA]</scope>
    <source>
        <strain evidence="4 5">TBRC 7907</strain>
    </source>
</reference>
<dbReference type="InterPro" id="IPR050966">
    <property type="entry name" value="Glutamyl_endopeptidase"/>
</dbReference>
<dbReference type="EMBL" id="JBHLZU010000006">
    <property type="protein sequence ID" value="MFB9903883.1"/>
    <property type="molecule type" value="Genomic_DNA"/>
</dbReference>
<evidence type="ECO:0000313" key="5">
    <source>
        <dbReference type="Proteomes" id="UP001589693"/>
    </source>
</evidence>
<dbReference type="PROSITE" id="PS51257">
    <property type="entry name" value="PROKAR_LIPOPROTEIN"/>
    <property type="match status" value="1"/>
</dbReference>
<dbReference type="PANTHER" id="PTHR15462:SF19">
    <property type="entry name" value="PEPTIDASE S1 DOMAIN-CONTAINING PROTEIN"/>
    <property type="match status" value="1"/>
</dbReference>
<comment type="caution">
    <text evidence="4">The sequence shown here is derived from an EMBL/GenBank/DDBJ whole genome shotgun (WGS) entry which is preliminary data.</text>
</comment>
<dbReference type="GO" id="GO:0016787">
    <property type="term" value="F:hydrolase activity"/>
    <property type="evidence" value="ECO:0007669"/>
    <property type="project" value="UniProtKB-KW"/>
</dbReference>
<gene>
    <name evidence="4" type="ORF">ACFFQA_08025</name>
</gene>
<dbReference type="Pfam" id="PF13365">
    <property type="entry name" value="Trypsin_2"/>
    <property type="match status" value="1"/>
</dbReference>
<accession>A0ABV5ZUK6</accession>
<keyword evidence="4" id="KW-0378">Hydrolase</keyword>
<dbReference type="SUPFAM" id="SSF50494">
    <property type="entry name" value="Trypsin-like serine proteases"/>
    <property type="match status" value="1"/>
</dbReference>
<evidence type="ECO:0000256" key="1">
    <source>
        <dbReference type="ARBA" id="ARBA00022729"/>
    </source>
</evidence>
<name>A0ABV5ZUK6_9PSEU</name>
<dbReference type="EC" id="3.4.21.-" evidence="4"/>
<keyword evidence="5" id="KW-1185">Reference proteome</keyword>